<keyword evidence="2" id="KW-0472">Membrane</keyword>
<dbReference type="Proteomes" id="UP000293289">
    <property type="component" value="Unassembled WGS sequence"/>
</dbReference>
<sequence>MERLETLGMTEFGVPVHDGHDPSHELVAFLEAEGVVGAVNVLAGDSSAEVYGVLFADESGVPAQWFPDEAAVGFGRGELEGFRMRLRERFGRAAWVGEPDAPADDETGPPSHGWGIRSFAWYTESQQFGAPELVAHALGGPVTWVPLGRGVLYVPHDPQALVISGYWRRGRSVLMWASRSRRAFAAGGRFRSDLRWWDQHFVVVDPSDGWQVDHDGLTMRQIVESQFELDPSFRIMARAARVREHRAQEFRIELRKPSSSPDTFARMADYCGIPAEVALVAEGSLDPLELPGAEVAGPATRAESIWLESRIPLPGPFRVFQWWARVTAGRPPWYRVMTVAVVLAAVGVTAVVVVTGRSAEYALLPLGAAAVWILDYARPRPRSIDRAAGSDGAPSDRTEPLSRQ</sequence>
<feature type="transmembrane region" description="Helical" evidence="2">
    <location>
        <begin position="333"/>
        <end position="355"/>
    </location>
</feature>
<evidence type="ECO:0000313" key="3">
    <source>
        <dbReference type="EMBL" id="RZS64831.1"/>
    </source>
</evidence>
<proteinExistence type="predicted"/>
<dbReference type="AlphaFoldDB" id="A0A4Q7MAR9"/>
<keyword evidence="4" id="KW-1185">Reference proteome</keyword>
<evidence type="ECO:0000256" key="1">
    <source>
        <dbReference type="SAM" id="MobiDB-lite"/>
    </source>
</evidence>
<feature type="compositionally biased region" description="Basic and acidic residues" evidence="1">
    <location>
        <begin position="394"/>
        <end position="404"/>
    </location>
</feature>
<dbReference type="RefSeq" id="WP_130354014.1">
    <property type="nucleotide sequence ID" value="NZ_SGWY01000003.1"/>
</dbReference>
<dbReference type="EMBL" id="SGWY01000003">
    <property type="protein sequence ID" value="RZS64831.1"/>
    <property type="molecule type" value="Genomic_DNA"/>
</dbReference>
<name>A0A4Q7MAR9_9MICO</name>
<organism evidence="3 4">
    <name type="scientific">Agromyces ramosus</name>
    <dbReference type="NCBI Taxonomy" id="33879"/>
    <lineage>
        <taxon>Bacteria</taxon>
        <taxon>Bacillati</taxon>
        <taxon>Actinomycetota</taxon>
        <taxon>Actinomycetes</taxon>
        <taxon>Micrococcales</taxon>
        <taxon>Microbacteriaceae</taxon>
        <taxon>Agromyces</taxon>
    </lineage>
</organism>
<keyword evidence="2" id="KW-0812">Transmembrane</keyword>
<dbReference type="OrthoDB" id="5094787at2"/>
<keyword evidence="2" id="KW-1133">Transmembrane helix</keyword>
<comment type="caution">
    <text evidence="3">The sequence shown here is derived from an EMBL/GenBank/DDBJ whole genome shotgun (WGS) entry which is preliminary data.</text>
</comment>
<accession>A0A4Q7MAR9</accession>
<gene>
    <name evidence="3" type="ORF">EV187_3219</name>
</gene>
<evidence type="ECO:0000313" key="4">
    <source>
        <dbReference type="Proteomes" id="UP000293289"/>
    </source>
</evidence>
<reference evidence="3 4" key="1">
    <citation type="submission" date="2019-02" db="EMBL/GenBank/DDBJ databases">
        <title>Genomic Encyclopedia of Type Strains, Phase IV (KMG-IV): sequencing the most valuable type-strain genomes for metagenomic binning, comparative biology and taxonomic classification.</title>
        <authorList>
            <person name="Goeker M."/>
        </authorList>
    </citation>
    <scope>NUCLEOTIDE SEQUENCE [LARGE SCALE GENOMIC DNA]</scope>
    <source>
        <strain evidence="3 4">DSM 43045</strain>
    </source>
</reference>
<protein>
    <submittedName>
        <fullName evidence="3">Uncharacterized protein</fullName>
    </submittedName>
</protein>
<evidence type="ECO:0000256" key="2">
    <source>
        <dbReference type="SAM" id="Phobius"/>
    </source>
</evidence>
<feature type="region of interest" description="Disordered" evidence="1">
    <location>
        <begin position="384"/>
        <end position="404"/>
    </location>
</feature>